<accession>S6B424</accession>
<dbReference type="AlphaFoldDB" id="S6B424"/>
<proteinExistence type="evidence at transcript level"/>
<reference evidence="1" key="1">
    <citation type="journal article" date="2014" name="BMC Genomics">
        <title>The Babesia bovis gene and promoter model: an update from full-length EST analysis.</title>
        <authorList>
            <person name="Yamagishi J."/>
            <person name="Wakaguri H."/>
            <person name="Yokoyama N."/>
            <person name="Yamashita R."/>
            <person name="Suzuki Y."/>
            <person name="Xuan X."/>
            <person name="Igarashi I."/>
        </authorList>
    </citation>
    <scope>NUCLEOTIDE SEQUENCE</scope>
    <source>
        <strain evidence="1">Texas</strain>
    </source>
</reference>
<dbReference type="EMBL" id="AK442459">
    <property type="protein sequence ID" value="BAN66253.1"/>
    <property type="molecule type" value="mRNA"/>
</dbReference>
<organism evidence="1">
    <name type="scientific">Babesia bovis</name>
    <dbReference type="NCBI Taxonomy" id="5865"/>
    <lineage>
        <taxon>Eukaryota</taxon>
        <taxon>Sar</taxon>
        <taxon>Alveolata</taxon>
        <taxon>Apicomplexa</taxon>
        <taxon>Aconoidasida</taxon>
        <taxon>Piroplasmida</taxon>
        <taxon>Babesiidae</taxon>
        <taxon>Babesia</taxon>
    </lineage>
</organism>
<protein>
    <submittedName>
        <fullName evidence="1">Uncharacterized protein</fullName>
    </submittedName>
</protein>
<name>S6B424_BABBO</name>
<evidence type="ECO:0000313" key="1">
    <source>
        <dbReference type="EMBL" id="BAN66253.1"/>
    </source>
</evidence>
<sequence length="61" mass="7112">MANIVTYVYTTIIPVTILRASPLCLHLRFLGNSVHHRMKFAFYRACVPFPRGSSYLLRVLW</sequence>